<dbReference type="GO" id="GO:0006071">
    <property type="term" value="P:glycerol metabolic process"/>
    <property type="evidence" value="ECO:0007669"/>
    <property type="project" value="InterPro"/>
</dbReference>
<dbReference type="Proteomes" id="UP000294678">
    <property type="component" value="Unassembled WGS sequence"/>
</dbReference>
<dbReference type="AlphaFoldDB" id="A0AA46DWY8"/>
<dbReference type="InterPro" id="IPR013785">
    <property type="entry name" value="Aldolase_TIM"/>
</dbReference>
<dbReference type="Gene3D" id="3.20.20.70">
    <property type="entry name" value="Aldolase class I"/>
    <property type="match status" value="1"/>
</dbReference>
<evidence type="ECO:0000313" key="1">
    <source>
        <dbReference type="EMBL" id="TDT67007.1"/>
    </source>
</evidence>
<dbReference type="InterPro" id="IPR006699">
    <property type="entry name" value="GlpP"/>
</dbReference>
<protein>
    <submittedName>
        <fullName evidence="1">Glycerol uptake operon antiterminator</fullName>
    </submittedName>
</protein>
<name>A0AA46DWY8_9FUSO</name>
<organism evidence="1 2">
    <name type="scientific">Hypnocyclicus thermotrophus</name>
    <dbReference type="NCBI Taxonomy" id="1627895"/>
    <lineage>
        <taxon>Bacteria</taxon>
        <taxon>Fusobacteriati</taxon>
        <taxon>Fusobacteriota</taxon>
        <taxon>Fusobacteriia</taxon>
        <taxon>Fusobacteriales</taxon>
        <taxon>Fusobacteriaceae</taxon>
        <taxon>Hypnocyclicus</taxon>
    </lineage>
</organism>
<dbReference type="RefSeq" id="WP_134113904.1">
    <property type="nucleotide sequence ID" value="NZ_SOBG01000012.1"/>
</dbReference>
<proteinExistence type="predicted"/>
<dbReference type="Pfam" id="PF04309">
    <property type="entry name" value="G3P_antiterm"/>
    <property type="match status" value="1"/>
</dbReference>
<dbReference type="PANTHER" id="PTHR35787">
    <property type="entry name" value="GLYCEROL UPTAKE OPERON ANTITERMINATOR REGULATORY PROTEIN"/>
    <property type="match status" value="1"/>
</dbReference>
<gene>
    <name evidence="1" type="ORF">EV215_2055</name>
</gene>
<sequence length="189" mass="21059">MNKNISDILEKNPIIAAINSEADLNAVLKSDINIVFILTSNILEISNVIKRLKEANKFVFVHIDRIEGLSSRSTLIIDYLIANTELNGIISTKHNMIKYAKNKDILAIQRFFILDSLSFKNSLKNVEDTKPDAIEILPGLMPKIIKKITKEIKIPVIAGGLIQDKQDIIGVIEAGAYGVSSTNKDIWNM</sequence>
<dbReference type="EMBL" id="SOBG01000012">
    <property type="protein sequence ID" value="TDT67007.1"/>
    <property type="molecule type" value="Genomic_DNA"/>
</dbReference>
<comment type="caution">
    <text evidence="1">The sequence shown here is derived from an EMBL/GenBank/DDBJ whole genome shotgun (WGS) entry which is preliminary data.</text>
</comment>
<dbReference type="PIRSF" id="PIRSF016897">
    <property type="entry name" value="GlpP"/>
    <property type="match status" value="1"/>
</dbReference>
<keyword evidence="2" id="KW-1185">Reference proteome</keyword>
<dbReference type="GO" id="GO:0006355">
    <property type="term" value="P:regulation of DNA-templated transcription"/>
    <property type="evidence" value="ECO:0007669"/>
    <property type="project" value="InterPro"/>
</dbReference>
<dbReference type="SUPFAM" id="SSF110391">
    <property type="entry name" value="GlpP-like"/>
    <property type="match status" value="1"/>
</dbReference>
<accession>A0AA46DWY8</accession>
<dbReference type="PANTHER" id="PTHR35787:SF1">
    <property type="entry name" value="GLYCEROL UPTAKE OPERON ANTITERMINATOR REGULATORY PROTEIN"/>
    <property type="match status" value="1"/>
</dbReference>
<evidence type="ECO:0000313" key="2">
    <source>
        <dbReference type="Proteomes" id="UP000294678"/>
    </source>
</evidence>
<reference evidence="1 2" key="1">
    <citation type="submission" date="2019-03" db="EMBL/GenBank/DDBJ databases">
        <title>Genomic Encyclopedia of Type Strains, Phase IV (KMG-IV): sequencing the most valuable type-strain genomes for metagenomic binning, comparative biology and taxonomic classification.</title>
        <authorList>
            <person name="Goeker M."/>
        </authorList>
    </citation>
    <scope>NUCLEOTIDE SEQUENCE [LARGE SCALE GENOMIC DNA]</scope>
    <source>
        <strain evidence="1 2">DSM 100055</strain>
    </source>
</reference>